<keyword evidence="3" id="KW-1185">Reference proteome</keyword>
<feature type="compositionally biased region" description="Acidic residues" evidence="1">
    <location>
        <begin position="132"/>
        <end position="160"/>
    </location>
</feature>
<protein>
    <submittedName>
        <fullName evidence="2">Uncharacterized protein</fullName>
    </submittedName>
</protein>
<dbReference type="OrthoDB" id="3848264at2"/>
<proteinExistence type="predicted"/>
<dbReference type="STRING" id="469371.Tbis_2804"/>
<feature type="region of interest" description="Disordered" evidence="1">
    <location>
        <begin position="126"/>
        <end position="168"/>
    </location>
</feature>
<dbReference type="RefSeq" id="WP_013133036.1">
    <property type="nucleotide sequence ID" value="NC_014165.1"/>
</dbReference>
<reference evidence="2 3" key="1">
    <citation type="submission" date="2010-01" db="EMBL/GenBank/DDBJ databases">
        <title>The complete genome of Thermobispora bispora DSM 43833.</title>
        <authorList>
            <consortium name="US DOE Joint Genome Institute (JGI-PGF)"/>
            <person name="Lucas S."/>
            <person name="Copeland A."/>
            <person name="Lapidus A."/>
            <person name="Glavina del Rio T."/>
            <person name="Dalin E."/>
            <person name="Tice H."/>
            <person name="Bruce D."/>
            <person name="Goodwin L."/>
            <person name="Pitluck S."/>
            <person name="Kyrpides N."/>
            <person name="Mavromatis K."/>
            <person name="Ivanova N."/>
            <person name="Mikhailova N."/>
            <person name="Chertkov O."/>
            <person name="Brettin T."/>
            <person name="Detter J.C."/>
            <person name="Han C."/>
            <person name="Larimer F."/>
            <person name="Land M."/>
            <person name="Hauser L."/>
            <person name="Markowitz V."/>
            <person name="Cheng J.-F."/>
            <person name="Hugenholtz P."/>
            <person name="Woyke T."/>
            <person name="Wu D."/>
            <person name="Jando M."/>
            <person name="Schneider S."/>
            <person name="Klenk H.-P."/>
            <person name="Eisen J.A."/>
        </authorList>
    </citation>
    <scope>NUCLEOTIDE SEQUENCE [LARGE SCALE GENOMIC DNA]</scope>
    <source>
        <strain evidence="3">ATCC 19993 / DSM 43833 / CBS 139.67 / JCM 10125 / KCTC 9307 / NBRC 14880 / R51</strain>
    </source>
</reference>
<accession>D6Y687</accession>
<dbReference type="HOGENOM" id="CLU_462252_0_0_11"/>
<dbReference type="AlphaFoldDB" id="D6Y687"/>
<evidence type="ECO:0000256" key="1">
    <source>
        <dbReference type="SAM" id="MobiDB-lite"/>
    </source>
</evidence>
<name>D6Y687_THEBD</name>
<organism evidence="2 3">
    <name type="scientific">Thermobispora bispora (strain ATCC 19993 / DSM 43833 / CBS 139.67 / JCM 10125 / KCTC 9307 / NBRC 14880 / R51)</name>
    <dbReference type="NCBI Taxonomy" id="469371"/>
    <lineage>
        <taxon>Bacteria</taxon>
        <taxon>Bacillati</taxon>
        <taxon>Actinomycetota</taxon>
        <taxon>Actinomycetes</taxon>
        <taxon>Streptosporangiales</taxon>
        <taxon>Streptosporangiaceae</taxon>
        <taxon>Thermobispora</taxon>
    </lineage>
</organism>
<evidence type="ECO:0000313" key="2">
    <source>
        <dbReference type="EMBL" id="ADG89503.1"/>
    </source>
</evidence>
<dbReference type="eggNOG" id="COG0140">
    <property type="taxonomic scope" value="Bacteria"/>
</dbReference>
<gene>
    <name evidence="2" type="ordered locus">Tbis_2804</name>
</gene>
<dbReference type="Proteomes" id="UP000006640">
    <property type="component" value="Chromosome"/>
</dbReference>
<evidence type="ECO:0000313" key="3">
    <source>
        <dbReference type="Proteomes" id="UP000006640"/>
    </source>
</evidence>
<sequence>MSEHIEAATAELRPLLEDFILWAPEHAPGGDPTLVGPAVLWHRLVASDDVGRWTRDQLRAVLLEQVPQVVEHRAAAEGMLPALGAYLRFLDATGRLSPGSDPLEALLAELDALEDDFLAAVDAAAPGRGAGADEDEDGYDDEDAGEAGEADDDVGDDDLGEAGSGLGDFEPFADEIAELPAIRLRSDAELAEAARRAPLIAQARDLALWVGTGRKLGEKTLLSDDELADAMRTLGLADPKRLWNLWNLAVDLEFLVPEGEDAVSAGSDVADWPFDDDDDTLDVWMAGLRSIDYGDPELDDEDLTVALSGLTRALLIRLLLAGGSRALPGLRDELGAAAAECDDLGLDAWAAAGDPLAPVLSWLTGYGMVTVEGDPEEGTVTLTPLGTEGLVHLLEDEDIEVDARPAVDVMSALDLLVCSADLPEEEADREFAAWLALRSPAEAAAELLSAAAVDESDALVRVQAASLVGTLGEAAVPAWREALARPSLRPYAVTHLAQLGAEGAPRPTRADTHWLILDMWTIAHELGRTEFLSSLHDIGPVPALLGLLDTIWKVRHPHLERLLEAIAATHEDPRVVKAARRALVRARAGE</sequence>
<dbReference type="EMBL" id="CP001874">
    <property type="protein sequence ID" value="ADG89503.1"/>
    <property type="molecule type" value="Genomic_DNA"/>
</dbReference>
<dbReference type="KEGG" id="tbi:Tbis_2804"/>